<dbReference type="InterPro" id="IPR015378">
    <property type="entry name" value="Transposase-like_Mu_C"/>
</dbReference>
<dbReference type="Proteomes" id="UP001290462">
    <property type="component" value="Unassembled WGS sequence"/>
</dbReference>
<dbReference type="InterPro" id="IPR012337">
    <property type="entry name" value="RNaseH-like_sf"/>
</dbReference>
<dbReference type="EMBL" id="JAVBVO010000024">
    <property type="protein sequence ID" value="MDZ5760716.1"/>
    <property type="molecule type" value="Genomic_DNA"/>
</dbReference>
<dbReference type="InterPro" id="IPR055247">
    <property type="entry name" value="InsJ-like_HTH"/>
</dbReference>
<feature type="domain" description="Integrase catalytic" evidence="1">
    <location>
        <begin position="155"/>
        <end position="340"/>
    </location>
</feature>
<dbReference type="Gene3D" id="3.30.420.10">
    <property type="entry name" value="Ribonuclease H-like superfamily/Ribonuclease H"/>
    <property type="match status" value="1"/>
</dbReference>
<dbReference type="PANTHER" id="PTHR35004">
    <property type="entry name" value="TRANSPOSASE RV3428C-RELATED"/>
    <property type="match status" value="1"/>
</dbReference>
<name>A0AAW9K4D1_CARML</name>
<sequence>MKKKRGHLANFSENQRDEAERRYWIIQPNMSKGISLAAISKEHNISIRTLYRWKRNYLNFGLSGLIHAPRADSGKIRMEESVRLLVQSLRLKNRRISIATIHRNVAQQCKKNKFPIPSYYQVYKVIKNMPIALIELSHNGEKKYQEKYDLVYTRESDQPNEIWQADHTLLDIMVLDGKNEQRRPWLSVIIDDYSRAVAGYFISFENPSAVNTSLMLYQAIWRKENSEWPICGIPEKFYTDHGSDFTSKHLEQVAIDLKMELVFSTIGVPRGRGKVERFFQTVNQLLLEKLPGYLKNRTRDSLLTIQDLEQKIEEFLIYEYNHRKHSSIQTTPVKRWNESGFLPNMPKSLEELDLLLLQISKSRKIHPDGIHFQGFRYTNPNLSAFVGESVQIRYNPQDFAEIRVFFQNKFLCTAITPELSNFKVGIKDIVAARNKRKQSLKKQSSIIKSVTETLIEEKTSELNLEHKMTKKSKLKRYFND</sequence>
<gene>
    <name evidence="2" type="ORF">RAK27_18500</name>
    <name evidence="3" type="ORF">RAK27_18905</name>
</gene>
<dbReference type="Pfam" id="PF09299">
    <property type="entry name" value="Mu-transpos_C"/>
    <property type="match status" value="1"/>
</dbReference>
<dbReference type="InterPro" id="IPR009057">
    <property type="entry name" value="Homeodomain-like_sf"/>
</dbReference>
<evidence type="ECO:0000313" key="4">
    <source>
        <dbReference type="Proteomes" id="UP001290462"/>
    </source>
</evidence>
<dbReference type="EMBL" id="JAVBVO010000024">
    <property type="protein sequence ID" value="MDZ5760635.1"/>
    <property type="molecule type" value="Genomic_DNA"/>
</dbReference>
<evidence type="ECO:0000313" key="2">
    <source>
        <dbReference type="EMBL" id="MDZ5760635.1"/>
    </source>
</evidence>
<comment type="caution">
    <text evidence="2">The sequence shown here is derived from an EMBL/GenBank/DDBJ whole genome shotgun (WGS) entry which is preliminary data.</text>
</comment>
<dbReference type="SUPFAM" id="SSF53098">
    <property type="entry name" value="Ribonuclease H-like"/>
    <property type="match status" value="1"/>
</dbReference>
<dbReference type="PROSITE" id="PS50994">
    <property type="entry name" value="INTEGRASE"/>
    <property type="match status" value="1"/>
</dbReference>
<dbReference type="SUPFAM" id="SSF50610">
    <property type="entry name" value="mu transposase, C-terminal domain"/>
    <property type="match status" value="1"/>
</dbReference>
<evidence type="ECO:0000313" key="3">
    <source>
        <dbReference type="EMBL" id="MDZ5760716.1"/>
    </source>
</evidence>
<dbReference type="InterPro" id="IPR001584">
    <property type="entry name" value="Integrase_cat-core"/>
</dbReference>
<dbReference type="AlphaFoldDB" id="A0AAW9K4D1"/>
<dbReference type="PANTHER" id="PTHR35004:SF6">
    <property type="entry name" value="TRANSPOSASE"/>
    <property type="match status" value="1"/>
</dbReference>
<protein>
    <submittedName>
        <fullName evidence="2">Mu transposase C-terminal domain-containing protein</fullName>
    </submittedName>
</protein>
<dbReference type="RefSeq" id="WP_322809803.1">
    <property type="nucleotide sequence ID" value="NZ_JAVBVO010000024.1"/>
</dbReference>
<dbReference type="InterPro" id="IPR036397">
    <property type="entry name" value="RNaseH_sf"/>
</dbReference>
<dbReference type="GO" id="GO:0003676">
    <property type="term" value="F:nucleic acid binding"/>
    <property type="evidence" value="ECO:0007669"/>
    <property type="project" value="InterPro"/>
</dbReference>
<dbReference type="Pfam" id="PF13518">
    <property type="entry name" value="HTH_28"/>
    <property type="match status" value="1"/>
</dbReference>
<evidence type="ECO:0000259" key="1">
    <source>
        <dbReference type="PROSITE" id="PS50994"/>
    </source>
</evidence>
<proteinExistence type="predicted"/>
<organism evidence="2 4">
    <name type="scientific">Carnobacterium maltaromaticum</name>
    <name type="common">Carnobacterium piscicola</name>
    <dbReference type="NCBI Taxonomy" id="2751"/>
    <lineage>
        <taxon>Bacteria</taxon>
        <taxon>Bacillati</taxon>
        <taxon>Bacillota</taxon>
        <taxon>Bacilli</taxon>
        <taxon>Lactobacillales</taxon>
        <taxon>Carnobacteriaceae</taxon>
        <taxon>Carnobacterium</taxon>
    </lineage>
</organism>
<accession>A0AAW9K4D1</accession>
<dbReference type="Pfam" id="PF00665">
    <property type="entry name" value="rve"/>
    <property type="match status" value="1"/>
</dbReference>
<reference evidence="2" key="1">
    <citation type="submission" date="2023-08" db="EMBL/GenBank/DDBJ databases">
        <title>Genomic characterization of piscicolin 126 produced by Carnobacterium maltaromaticum CM22 strain isolated from salmon (Salmo salar).</title>
        <authorList>
            <person name="Gonzalez-Gragera E."/>
            <person name="Garcia-Lopez J.D."/>
            <person name="Teso-Perez C."/>
            <person name="Gimenez-Hernandez I."/>
            <person name="Peralta-Sanchez J.M."/>
            <person name="Valdivia E."/>
            <person name="Montalban-Lopez M."/>
            <person name="Martin-Platero A.M."/>
            <person name="Banos A."/>
            <person name="Martinez-Bueno M."/>
        </authorList>
    </citation>
    <scope>NUCLEOTIDE SEQUENCE</scope>
    <source>
        <strain evidence="2">CM22</strain>
    </source>
</reference>
<dbReference type="GO" id="GO:0015074">
    <property type="term" value="P:DNA integration"/>
    <property type="evidence" value="ECO:0007669"/>
    <property type="project" value="InterPro"/>
</dbReference>
<dbReference type="InterPro" id="IPR009004">
    <property type="entry name" value="Transposase_Mu_C"/>
</dbReference>
<dbReference type="SUPFAM" id="SSF46689">
    <property type="entry name" value="Homeodomain-like"/>
    <property type="match status" value="1"/>
</dbReference>